<proteinExistence type="inferred from homology"/>
<dbReference type="InterPro" id="IPR003492">
    <property type="entry name" value="Battenin_disease_Cln3"/>
</dbReference>
<evidence type="ECO:0000256" key="6">
    <source>
        <dbReference type="ARBA" id="ARBA00023136"/>
    </source>
</evidence>
<comment type="caution">
    <text evidence="8">The sequence shown here is derived from an EMBL/GenBank/DDBJ whole genome shotgun (WGS) entry which is preliminary data.</text>
</comment>
<comment type="subcellular location">
    <subcellularLocation>
        <location evidence="1">Endomembrane system</location>
        <topology evidence="1">Multi-pass membrane protein</topology>
    </subcellularLocation>
</comment>
<feature type="transmembrane region" description="Helical" evidence="7">
    <location>
        <begin position="66"/>
        <end position="85"/>
    </location>
</feature>
<feature type="transmembrane region" description="Helical" evidence="7">
    <location>
        <begin position="292"/>
        <end position="311"/>
    </location>
</feature>
<keyword evidence="10" id="KW-1185">Reference proteome</keyword>
<feature type="transmembrane region" description="Helical" evidence="7">
    <location>
        <begin position="126"/>
        <end position="148"/>
    </location>
</feature>
<dbReference type="GO" id="GO:0016020">
    <property type="term" value="C:membrane"/>
    <property type="evidence" value="ECO:0007669"/>
    <property type="project" value="UniProtKB-UniRule"/>
</dbReference>
<keyword evidence="6 7" id="KW-0472">Membrane</keyword>
<evidence type="ECO:0000313" key="9">
    <source>
        <dbReference type="EMBL" id="CAL6024056.1"/>
    </source>
</evidence>
<feature type="transmembrane region" description="Helical" evidence="7">
    <location>
        <begin position="323"/>
        <end position="347"/>
    </location>
</feature>
<dbReference type="PRINTS" id="PR01315">
    <property type="entry name" value="BATTENIN"/>
</dbReference>
<organism evidence="8">
    <name type="scientific">Hexamita inflata</name>
    <dbReference type="NCBI Taxonomy" id="28002"/>
    <lineage>
        <taxon>Eukaryota</taxon>
        <taxon>Metamonada</taxon>
        <taxon>Diplomonadida</taxon>
        <taxon>Hexamitidae</taxon>
        <taxon>Hexamitinae</taxon>
        <taxon>Hexamita</taxon>
    </lineage>
</organism>
<dbReference type="SUPFAM" id="SSF103473">
    <property type="entry name" value="MFS general substrate transporter"/>
    <property type="match status" value="1"/>
</dbReference>
<dbReference type="EMBL" id="CAXDID020000095">
    <property type="protein sequence ID" value="CAL6024056.1"/>
    <property type="molecule type" value="Genomic_DNA"/>
</dbReference>
<keyword evidence="5 7" id="KW-1133">Transmembrane helix</keyword>
<feature type="transmembrane region" description="Helical" evidence="7">
    <location>
        <begin position="154"/>
        <end position="173"/>
    </location>
</feature>
<evidence type="ECO:0000256" key="3">
    <source>
        <dbReference type="ARBA" id="ARBA00022448"/>
    </source>
</evidence>
<dbReference type="PANTHER" id="PTHR10981">
    <property type="entry name" value="BATTENIN"/>
    <property type="match status" value="1"/>
</dbReference>
<reference evidence="9 10" key="2">
    <citation type="submission" date="2024-07" db="EMBL/GenBank/DDBJ databases">
        <authorList>
            <person name="Akdeniz Z."/>
        </authorList>
    </citation>
    <scope>NUCLEOTIDE SEQUENCE [LARGE SCALE GENOMIC DNA]</scope>
</reference>
<sequence length="392" mass="43385">MEPQINLICFLLIGFSNYFGFFLMLSAAKSMMKGIAATSTVLFCDILPKLLVKLIFPFIQDKIKDLAYVLMIVSLSTVGYILASFSFDNVFLGLSGVVLTSTATGIGDVFVYGYTTRFSTKAIGHYLSGTGLASLGSSLLYAFLVDVLNCNPKYVIYSFLALPFLLLECFLITSEYHSPGQQAESKVLSPTGYEILNEQSTTAQPYTEAHGERGCLDTTSATKEKFKALGKSSYMYASIFLATTGQYLINQSVNPVIEFPDSSMRGKYFTFSQVACNLGAFMGKTSSSFFKIPRIIMFIPVSIDLLSVVLYSFQAVDYFIKEFWLLLFCGVVYGFCAGMTMSHSFYWVSVEQKPATKKFALSGATLSSSFAVFVASILGFFYEDFLVDNKKW</sequence>
<accession>A0AA86UU02</accession>
<feature type="transmembrane region" description="Helical" evidence="7">
    <location>
        <begin position="359"/>
        <end position="382"/>
    </location>
</feature>
<dbReference type="GO" id="GO:0012505">
    <property type="term" value="C:endomembrane system"/>
    <property type="evidence" value="ECO:0007669"/>
    <property type="project" value="UniProtKB-SubCell"/>
</dbReference>
<evidence type="ECO:0000313" key="10">
    <source>
        <dbReference type="Proteomes" id="UP001642409"/>
    </source>
</evidence>
<dbReference type="EMBL" id="CATOUU010000983">
    <property type="protein sequence ID" value="CAI9964797.1"/>
    <property type="molecule type" value="Genomic_DNA"/>
</dbReference>
<keyword evidence="4 7" id="KW-0812">Transmembrane</keyword>
<feature type="transmembrane region" description="Helical" evidence="7">
    <location>
        <begin position="7"/>
        <end position="28"/>
    </location>
</feature>
<dbReference type="AlphaFoldDB" id="A0AA86UU02"/>
<name>A0AA86UU02_9EUKA</name>
<dbReference type="Proteomes" id="UP001642409">
    <property type="component" value="Unassembled WGS sequence"/>
</dbReference>
<evidence type="ECO:0000256" key="1">
    <source>
        <dbReference type="ARBA" id="ARBA00004127"/>
    </source>
</evidence>
<protein>
    <submittedName>
        <fullName evidence="8">CLN3 protein</fullName>
    </submittedName>
    <submittedName>
        <fullName evidence="9">CLN3_protein</fullName>
    </submittedName>
</protein>
<evidence type="ECO:0000256" key="5">
    <source>
        <dbReference type="ARBA" id="ARBA00022989"/>
    </source>
</evidence>
<keyword evidence="3" id="KW-0813">Transport</keyword>
<dbReference type="PANTHER" id="PTHR10981:SF0">
    <property type="entry name" value="BATTENIN"/>
    <property type="match status" value="1"/>
</dbReference>
<evidence type="ECO:0000256" key="4">
    <source>
        <dbReference type="ARBA" id="ARBA00022692"/>
    </source>
</evidence>
<evidence type="ECO:0000313" key="8">
    <source>
        <dbReference type="EMBL" id="CAI9964797.1"/>
    </source>
</evidence>
<reference evidence="8" key="1">
    <citation type="submission" date="2023-06" db="EMBL/GenBank/DDBJ databases">
        <authorList>
            <person name="Kurt Z."/>
        </authorList>
    </citation>
    <scope>NUCLEOTIDE SEQUENCE</scope>
</reference>
<dbReference type="GO" id="GO:0051453">
    <property type="term" value="P:regulation of intracellular pH"/>
    <property type="evidence" value="ECO:0007669"/>
    <property type="project" value="TreeGrafter"/>
</dbReference>
<evidence type="ECO:0000256" key="7">
    <source>
        <dbReference type="RuleBase" id="RU361113"/>
    </source>
</evidence>
<dbReference type="InterPro" id="IPR036259">
    <property type="entry name" value="MFS_trans_sf"/>
</dbReference>
<feature type="transmembrane region" description="Helical" evidence="7">
    <location>
        <begin position="91"/>
        <end position="114"/>
    </location>
</feature>
<feature type="transmembrane region" description="Helical" evidence="7">
    <location>
        <begin position="34"/>
        <end position="59"/>
    </location>
</feature>
<dbReference type="Gene3D" id="1.20.1250.20">
    <property type="entry name" value="MFS general substrate transporter like domains"/>
    <property type="match status" value="1"/>
</dbReference>
<evidence type="ECO:0000256" key="2">
    <source>
        <dbReference type="ARBA" id="ARBA00007467"/>
    </source>
</evidence>
<gene>
    <name evidence="9" type="ORF">HINF_LOCUS29428</name>
    <name evidence="8" type="ORF">HINF_LOCUS52442</name>
</gene>
<dbReference type="GO" id="GO:0005773">
    <property type="term" value="C:vacuole"/>
    <property type="evidence" value="ECO:0007669"/>
    <property type="project" value="TreeGrafter"/>
</dbReference>
<dbReference type="Pfam" id="PF02487">
    <property type="entry name" value="CLN3"/>
    <property type="match status" value="1"/>
</dbReference>
<comment type="similarity">
    <text evidence="2 7">Belongs to the battenin family.</text>
</comment>